<keyword evidence="4" id="KW-0808">Transferase</keyword>
<name>A0A7S4PVE9_9DINO</name>
<dbReference type="GO" id="GO:0004674">
    <property type="term" value="F:protein serine/threonine kinase activity"/>
    <property type="evidence" value="ECO:0007669"/>
    <property type="project" value="UniProtKB-KW"/>
</dbReference>
<evidence type="ECO:0000256" key="5">
    <source>
        <dbReference type="ARBA" id="ARBA00022741"/>
    </source>
</evidence>
<dbReference type="EMBL" id="HBNR01005324">
    <property type="protein sequence ID" value="CAE4563937.1"/>
    <property type="molecule type" value="Transcribed_RNA"/>
</dbReference>
<dbReference type="Pfam" id="PF13499">
    <property type="entry name" value="EF-hand_7"/>
    <property type="match status" value="2"/>
</dbReference>
<protein>
    <recommendedName>
        <fullName evidence="15">Calmodulin</fullName>
    </recommendedName>
</protein>
<comment type="similarity">
    <text evidence="9">Belongs to the protein kinase superfamily. Ser/Thr protein kinase family. CDPK subfamily.</text>
</comment>
<evidence type="ECO:0000313" key="14">
    <source>
        <dbReference type="EMBL" id="CAE4563937.1"/>
    </source>
</evidence>
<dbReference type="SMART" id="SM00220">
    <property type="entry name" value="S_TKc"/>
    <property type="match status" value="1"/>
</dbReference>
<evidence type="ECO:0000256" key="10">
    <source>
        <dbReference type="PROSITE-ProRule" id="PRU10141"/>
    </source>
</evidence>
<dbReference type="SMART" id="SM00054">
    <property type="entry name" value="EFh"/>
    <property type="match status" value="4"/>
</dbReference>
<dbReference type="SUPFAM" id="SSF47473">
    <property type="entry name" value="EF-hand"/>
    <property type="match status" value="1"/>
</dbReference>
<dbReference type="AlphaFoldDB" id="A0A7S4PVE9"/>
<dbReference type="InterPro" id="IPR011992">
    <property type="entry name" value="EF-hand-dom_pair"/>
</dbReference>
<feature type="domain" description="Protein kinase" evidence="12">
    <location>
        <begin position="42"/>
        <end position="296"/>
    </location>
</feature>
<dbReference type="PROSITE" id="PS50222">
    <property type="entry name" value="EF_HAND_2"/>
    <property type="match status" value="3"/>
</dbReference>
<feature type="region of interest" description="Disordered" evidence="11">
    <location>
        <begin position="500"/>
        <end position="534"/>
    </location>
</feature>
<dbReference type="FunFam" id="1.10.510.10:FF:000571">
    <property type="entry name" value="Maternal embryonic leucine zipper kinase"/>
    <property type="match status" value="1"/>
</dbReference>
<evidence type="ECO:0000256" key="3">
    <source>
        <dbReference type="ARBA" id="ARBA00022527"/>
    </source>
</evidence>
<dbReference type="InterPro" id="IPR002048">
    <property type="entry name" value="EF_hand_dom"/>
</dbReference>
<dbReference type="InterPro" id="IPR008271">
    <property type="entry name" value="Ser/Thr_kinase_AS"/>
</dbReference>
<proteinExistence type="inferred from homology"/>
<organism evidence="14">
    <name type="scientific">Alexandrium monilatum</name>
    <dbReference type="NCBI Taxonomy" id="311494"/>
    <lineage>
        <taxon>Eukaryota</taxon>
        <taxon>Sar</taxon>
        <taxon>Alveolata</taxon>
        <taxon>Dinophyceae</taxon>
        <taxon>Gonyaulacales</taxon>
        <taxon>Pyrocystaceae</taxon>
        <taxon>Alexandrium</taxon>
    </lineage>
</organism>
<sequence length="538" mass="60352">MGQTSSHDMLKQATARSESRIGKIAISGRYHRFPKRLEDDYQIEKKVLGSGYNGSVIQAKSIQTGLQYAVKGFKLHGVTKAKQQELEAECEIFLGMDHPHVARLVDVYESEEKLDLVMECMTGGELFKRVSERKRFSEKDGAEATYQMLLAVKYIHTHNVVHRDIKLENFLYESEKSNHLKLIDFGFSKLWKKNTKMELSCGTLAYVAPEVIDQSYTSQCDMWSLGVTVFILLFGYMPFSGSEDQQIRNIKAGKYTVKQDIMNKVSQEAQDFVKSLLVVTPANRMTPDMALEHAWIVTRTGTAEGRQDSSVDLQTVNALVAFGQASLFKRAAMNMMAWSLTNEERSKVRQAFLDMDVNRTGTISIQEFKKVVEDQFHISDEAALQAFQALDSNHTDEIQYSEFLAAMVSSRIAVHDNLLRKTFNRFDTDNSGFITKDNLREVLGDAFEAKEIDKIISEVDESQDGKISYQEFIEYVKGESAAPHHTEGAIRLIENAISQGDGPAEKKMRQKSNPGDAGGKGQGGPPTAPPQKGCCCLL</sequence>
<dbReference type="CDD" id="cd00051">
    <property type="entry name" value="EFh"/>
    <property type="match status" value="1"/>
</dbReference>
<keyword evidence="7" id="KW-0106">Calcium</keyword>
<dbReference type="PROSITE" id="PS00108">
    <property type="entry name" value="PROTEIN_KINASE_ST"/>
    <property type="match status" value="1"/>
</dbReference>
<keyword evidence="8 10" id="KW-0067">ATP-binding</keyword>
<evidence type="ECO:0008006" key="15">
    <source>
        <dbReference type="Google" id="ProtNLM"/>
    </source>
</evidence>
<evidence type="ECO:0000256" key="11">
    <source>
        <dbReference type="SAM" id="MobiDB-lite"/>
    </source>
</evidence>
<comment type="subunit">
    <text evidence="2">Monomer.</text>
</comment>
<dbReference type="InterPro" id="IPR011009">
    <property type="entry name" value="Kinase-like_dom_sf"/>
</dbReference>
<feature type="domain" description="EF-hand" evidence="13">
    <location>
        <begin position="343"/>
        <end position="378"/>
    </location>
</feature>
<dbReference type="InterPro" id="IPR018247">
    <property type="entry name" value="EF_Hand_1_Ca_BS"/>
</dbReference>
<dbReference type="PROSITE" id="PS50011">
    <property type="entry name" value="PROTEIN_KINASE_DOM"/>
    <property type="match status" value="1"/>
</dbReference>
<dbReference type="InterPro" id="IPR017441">
    <property type="entry name" value="Protein_kinase_ATP_BS"/>
</dbReference>
<evidence type="ECO:0000256" key="8">
    <source>
        <dbReference type="ARBA" id="ARBA00022840"/>
    </source>
</evidence>
<feature type="domain" description="EF-hand" evidence="13">
    <location>
        <begin position="447"/>
        <end position="482"/>
    </location>
</feature>
<dbReference type="SUPFAM" id="SSF56112">
    <property type="entry name" value="Protein kinase-like (PK-like)"/>
    <property type="match status" value="1"/>
</dbReference>
<evidence type="ECO:0000256" key="6">
    <source>
        <dbReference type="ARBA" id="ARBA00022777"/>
    </source>
</evidence>
<dbReference type="Gene3D" id="1.10.238.10">
    <property type="entry name" value="EF-hand"/>
    <property type="match status" value="2"/>
</dbReference>
<evidence type="ECO:0000256" key="9">
    <source>
        <dbReference type="ARBA" id="ARBA00024334"/>
    </source>
</evidence>
<evidence type="ECO:0000256" key="2">
    <source>
        <dbReference type="ARBA" id="ARBA00011245"/>
    </source>
</evidence>
<dbReference type="Pfam" id="PF00069">
    <property type="entry name" value="Pkinase"/>
    <property type="match status" value="1"/>
</dbReference>
<evidence type="ECO:0000259" key="12">
    <source>
        <dbReference type="PROSITE" id="PS50011"/>
    </source>
</evidence>
<dbReference type="InterPro" id="IPR000719">
    <property type="entry name" value="Prot_kinase_dom"/>
</dbReference>
<evidence type="ECO:0000256" key="1">
    <source>
        <dbReference type="ARBA" id="ARBA00001946"/>
    </source>
</evidence>
<evidence type="ECO:0000256" key="7">
    <source>
        <dbReference type="ARBA" id="ARBA00022837"/>
    </source>
</evidence>
<dbReference type="FunFam" id="1.10.238.10:FF:000001">
    <property type="entry name" value="Calmodulin 1"/>
    <property type="match status" value="1"/>
</dbReference>
<dbReference type="GO" id="GO:0005509">
    <property type="term" value="F:calcium ion binding"/>
    <property type="evidence" value="ECO:0007669"/>
    <property type="project" value="InterPro"/>
</dbReference>
<dbReference type="PROSITE" id="PS00107">
    <property type="entry name" value="PROTEIN_KINASE_ATP"/>
    <property type="match status" value="1"/>
</dbReference>
<feature type="domain" description="EF-hand" evidence="13">
    <location>
        <begin position="414"/>
        <end position="443"/>
    </location>
</feature>
<dbReference type="Gene3D" id="3.30.200.20">
    <property type="entry name" value="Phosphorylase Kinase, domain 1"/>
    <property type="match status" value="1"/>
</dbReference>
<feature type="binding site" evidence="10">
    <location>
        <position position="71"/>
    </location>
    <ligand>
        <name>ATP</name>
        <dbReference type="ChEBI" id="CHEBI:30616"/>
    </ligand>
</feature>
<dbReference type="PROSITE" id="PS00018">
    <property type="entry name" value="EF_HAND_1"/>
    <property type="match status" value="3"/>
</dbReference>
<dbReference type="GO" id="GO:0005524">
    <property type="term" value="F:ATP binding"/>
    <property type="evidence" value="ECO:0007669"/>
    <property type="project" value="UniProtKB-UniRule"/>
</dbReference>
<evidence type="ECO:0000256" key="4">
    <source>
        <dbReference type="ARBA" id="ARBA00022679"/>
    </source>
</evidence>
<dbReference type="Gene3D" id="1.10.510.10">
    <property type="entry name" value="Transferase(Phosphotransferase) domain 1"/>
    <property type="match status" value="1"/>
</dbReference>
<keyword evidence="3" id="KW-0723">Serine/threonine-protein kinase</keyword>
<dbReference type="InterPro" id="IPR050205">
    <property type="entry name" value="CDPK_Ser/Thr_kinases"/>
</dbReference>
<gene>
    <name evidence="14" type="ORF">AMON00008_LOCUS3556</name>
</gene>
<keyword evidence="6" id="KW-0418">Kinase</keyword>
<dbReference type="CDD" id="cd05117">
    <property type="entry name" value="STKc_CAMK"/>
    <property type="match status" value="1"/>
</dbReference>
<accession>A0A7S4PVE9</accession>
<evidence type="ECO:0000259" key="13">
    <source>
        <dbReference type="PROSITE" id="PS50222"/>
    </source>
</evidence>
<keyword evidence="5 10" id="KW-0547">Nucleotide-binding</keyword>
<dbReference type="PANTHER" id="PTHR24349">
    <property type="entry name" value="SERINE/THREONINE-PROTEIN KINASE"/>
    <property type="match status" value="1"/>
</dbReference>
<reference evidence="14" key="1">
    <citation type="submission" date="2021-01" db="EMBL/GenBank/DDBJ databases">
        <authorList>
            <person name="Corre E."/>
            <person name="Pelletier E."/>
            <person name="Niang G."/>
            <person name="Scheremetjew M."/>
            <person name="Finn R."/>
            <person name="Kale V."/>
            <person name="Holt S."/>
            <person name="Cochrane G."/>
            <person name="Meng A."/>
            <person name="Brown T."/>
            <person name="Cohen L."/>
        </authorList>
    </citation>
    <scope>NUCLEOTIDE SEQUENCE</scope>
    <source>
        <strain evidence="14">CCMP3105</strain>
    </source>
</reference>
<comment type="cofactor">
    <cofactor evidence="1">
        <name>Mg(2+)</name>
        <dbReference type="ChEBI" id="CHEBI:18420"/>
    </cofactor>
</comment>